<dbReference type="EMBL" id="CM007654">
    <property type="protein sequence ID" value="ONI14437.1"/>
    <property type="molecule type" value="Genomic_DNA"/>
</dbReference>
<keyword evidence="2" id="KW-1185">Reference proteome</keyword>
<accession>A0A251PS91</accession>
<dbReference type="STRING" id="3760.A0A251PS91"/>
<reference evidence="1 2" key="1">
    <citation type="journal article" date="2013" name="Nat. Genet.">
        <title>The high-quality draft genome of peach (Prunus persica) identifies unique patterns of genetic diversity, domestication and genome evolution.</title>
        <authorList>
            <consortium name="International Peach Genome Initiative"/>
            <person name="Verde I."/>
            <person name="Abbott A.G."/>
            <person name="Scalabrin S."/>
            <person name="Jung S."/>
            <person name="Shu S."/>
            <person name="Marroni F."/>
            <person name="Zhebentyayeva T."/>
            <person name="Dettori M.T."/>
            <person name="Grimwood J."/>
            <person name="Cattonaro F."/>
            <person name="Zuccolo A."/>
            <person name="Rossini L."/>
            <person name="Jenkins J."/>
            <person name="Vendramin E."/>
            <person name="Meisel L.A."/>
            <person name="Decroocq V."/>
            <person name="Sosinski B."/>
            <person name="Prochnik S."/>
            <person name="Mitros T."/>
            <person name="Policriti A."/>
            <person name="Cipriani G."/>
            <person name="Dondini L."/>
            <person name="Ficklin S."/>
            <person name="Goodstein D.M."/>
            <person name="Xuan P."/>
            <person name="Del Fabbro C."/>
            <person name="Aramini V."/>
            <person name="Copetti D."/>
            <person name="Gonzalez S."/>
            <person name="Horner D.S."/>
            <person name="Falchi R."/>
            <person name="Lucas S."/>
            <person name="Mica E."/>
            <person name="Maldonado J."/>
            <person name="Lazzari B."/>
            <person name="Bielenberg D."/>
            <person name="Pirona R."/>
            <person name="Miculan M."/>
            <person name="Barakat A."/>
            <person name="Testolin R."/>
            <person name="Stella A."/>
            <person name="Tartarini S."/>
            <person name="Tonutti P."/>
            <person name="Arus P."/>
            <person name="Orellana A."/>
            <person name="Wells C."/>
            <person name="Main D."/>
            <person name="Vizzotto G."/>
            <person name="Silva H."/>
            <person name="Salamini F."/>
            <person name="Schmutz J."/>
            <person name="Morgante M."/>
            <person name="Rokhsar D.S."/>
        </authorList>
    </citation>
    <scope>NUCLEOTIDE SEQUENCE [LARGE SCALE GENOMIC DNA]</scope>
    <source>
        <strain evidence="2">cv. Nemared</strain>
    </source>
</reference>
<dbReference type="AlphaFoldDB" id="A0A251PS91"/>
<evidence type="ECO:0000313" key="2">
    <source>
        <dbReference type="Proteomes" id="UP000006882"/>
    </source>
</evidence>
<protein>
    <submittedName>
        <fullName evidence="1">Uncharacterized protein</fullName>
    </submittedName>
</protein>
<name>A0A251PS91_PRUPE</name>
<sequence length="95" mass="10972">MGNGQWAMGIGMCGCWFHFCWEEGRSKLSRAAVWVATENHLRNNIFNIQGCPIMYFTSLGDNLLMYDGDRTEDTINFLQNNRYKISKPDSVKDEI</sequence>
<organism evidence="1 2">
    <name type="scientific">Prunus persica</name>
    <name type="common">Peach</name>
    <name type="synonym">Amygdalus persica</name>
    <dbReference type="NCBI Taxonomy" id="3760"/>
    <lineage>
        <taxon>Eukaryota</taxon>
        <taxon>Viridiplantae</taxon>
        <taxon>Streptophyta</taxon>
        <taxon>Embryophyta</taxon>
        <taxon>Tracheophyta</taxon>
        <taxon>Spermatophyta</taxon>
        <taxon>Magnoliopsida</taxon>
        <taxon>eudicotyledons</taxon>
        <taxon>Gunneridae</taxon>
        <taxon>Pentapetalae</taxon>
        <taxon>rosids</taxon>
        <taxon>fabids</taxon>
        <taxon>Rosales</taxon>
        <taxon>Rosaceae</taxon>
        <taxon>Amygdaloideae</taxon>
        <taxon>Amygdaleae</taxon>
        <taxon>Prunus</taxon>
    </lineage>
</organism>
<evidence type="ECO:0000313" key="1">
    <source>
        <dbReference type="EMBL" id="ONI14437.1"/>
    </source>
</evidence>
<dbReference type="Gramene" id="ONI14437">
    <property type="protein sequence ID" value="ONI14437"/>
    <property type="gene ID" value="PRUPE_4G280900"/>
</dbReference>
<proteinExistence type="predicted"/>
<gene>
    <name evidence="1" type="ORF">PRUPE_4G280900</name>
</gene>
<dbReference type="Proteomes" id="UP000006882">
    <property type="component" value="Chromosome G4"/>
</dbReference>